<dbReference type="EMBL" id="CP011391">
    <property type="protein sequence ID" value="AMK54890.1"/>
    <property type="molecule type" value="Genomic_DNA"/>
</dbReference>
<dbReference type="Proteomes" id="UP000069771">
    <property type="component" value="Chromosome"/>
</dbReference>
<keyword evidence="2" id="KW-1185">Reference proteome</keyword>
<proteinExistence type="predicted"/>
<dbReference type="RefSeq" id="WP_158507761.1">
    <property type="nucleotide sequence ID" value="NZ_CANOND010000005.1"/>
</dbReference>
<name>A0A140DW63_9FIRM</name>
<accession>A0A140DW63</accession>
<protein>
    <submittedName>
        <fullName evidence="1">Uncharacterized protein</fullName>
    </submittedName>
</protein>
<gene>
    <name evidence="1" type="ORF">AALO17_17560</name>
</gene>
<organism evidence="1 2">
    <name type="scientific">Faecalibaculum rodentium</name>
    <dbReference type="NCBI Taxonomy" id="1702221"/>
    <lineage>
        <taxon>Bacteria</taxon>
        <taxon>Bacillati</taxon>
        <taxon>Bacillota</taxon>
        <taxon>Erysipelotrichia</taxon>
        <taxon>Erysipelotrichales</taxon>
        <taxon>Erysipelotrichaceae</taxon>
        <taxon>Faecalibaculum</taxon>
    </lineage>
</organism>
<dbReference type="AlphaFoldDB" id="A0A140DW63"/>
<reference evidence="1 2" key="1">
    <citation type="journal article" date="2016" name="Gut Pathog.">
        <title>Whole genome sequencing of "Faecalibaculum rodentium" ALO17, isolated from C57BL/6J laboratory mouse feces.</title>
        <authorList>
            <person name="Lim S."/>
            <person name="Chang D.H."/>
            <person name="Ahn S."/>
            <person name="Kim B.C."/>
        </authorList>
    </citation>
    <scope>NUCLEOTIDE SEQUENCE [LARGE SCALE GENOMIC DNA]</scope>
    <source>
        <strain evidence="1 2">Alo17</strain>
    </source>
</reference>
<dbReference type="STRING" id="1702221.AALO17_17560"/>
<sequence length="46" mass="5034">MLVMAGQIRGIPGWNRISNAFAQEEVLEVLVDDSFVAHSVGVRSSF</sequence>
<evidence type="ECO:0000313" key="1">
    <source>
        <dbReference type="EMBL" id="AMK54890.1"/>
    </source>
</evidence>
<evidence type="ECO:0000313" key="2">
    <source>
        <dbReference type="Proteomes" id="UP000069771"/>
    </source>
</evidence>
<dbReference type="KEGG" id="fro:AALO17_17560"/>